<dbReference type="EMBL" id="JACHLE010000001">
    <property type="protein sequence ID" value="MBB4805882.1"/>
    <property type="molecule type" value="Genomic_DNA"/>
</dbReference>
<keyword evidence="1" id="KW-0472">Membrane</keyword>
<evidence type="ECO:0000313" key="3">
    <source>
        <dbReference type="Proteomes" id="UP000592180"/>
    </source>
</evidence>
<evidence type="ECO:0000313" key="2">
    <source>
        <dbReference type="EMBL" id="MBB4805882.1"/>
    </source>
</evidence>
<reference evidence="2 3" key="1">
    <citation type="submission" date="2020-08" db="EMBL/GenBank/DDBJ databases">
        <title>Functional genomics of gut bacteria from endangered species of beetles.</title>
        <authorList>
            <person name="Carlos-Shanley C."/>
        </authorList>
    </citation>
    <scope>NUCLEOTIDE SEQUENCE [LARGE SCALE GENOMIC DNA]</scope>
    <source>
        <strain evidence="2 3">S00151</strain>
    </source>
</reference>
<feature type="transmembrane region" description="Helical" evidence="1">
    <location>
        <begin position="44"/>
        <end position="67"/>
    </location>
</feature>
<keyword evidence="1" id="KW-0812">Transmembrane</keyword>
<keyword evidence="3" id="KW-1185">Reference proteome</keyword>
<proteinExistence type="predicted"/>
<evidence type="ECO:0000256" key="1">
    <source>
        <dbReference type="SAM" id="Phobius"/>
    </source>
</evidence>
<sequence>MIPFNEILNKLFLKNLITPLFKINNINVIKIVCPGYIVRLRKTLMLFTVIIFIHVLEILQAHQLAVYNGTVWFFWKL</sequence>
<keyword evidence="1" id="KW-1133">Transmembrane helix</keyword>
<dbReference type="Proteomes" id="UP000592180">
    <property type="component" value="Unassembled WGS sequence"/>
</dbReference>
<protein>
    <submittedName>
        <fullName evidence="2">Uncharacterized protein</fullName>
    </submittedName>
</protein>
<comment type="caution">
    <text evidence="2">The sequence shown here is derived from an EMBL/GenBank/DDBJ whole genome shotgun (WGS) entry which is preliminary data.</text>
</comment>
<name>A0A840KG22_9FLAO</name>
<gene>
    <name evidence="2" type="ORF">HNP38_001154</name>
</gene>
<organism evidence="2 3">
    <name type="scientific">Chryseobacterium defluvii</name>
    <dbReference type="NCBI Taxonomy" id="160396"/>
    <lineage>
        <taxon>Bacteria</taxon>
        <taxon>Pseudomonadati</taxon>
        <taxon>Bacteroidota</taxon>
        <taxon>Flavobacteriia</taxon>
        <taxon>Flavobacteriales</taxon>
        <taxon>Weeksellaceae</taxon>
        <taxon>Chryseobacterium group</taxon>
        <taxon>Chryseobacterium</taxon>
    </lineage>
</organism>
<accession>A0A840KG22</accession>
<dbReference type="AlphaFoldDB" id="A0A840KG22"/>